<feature type="transmembrane region" description="Helical" evidence="6">
    <location>
        <begin position="187"/>
        <end position="210"/>
    </location>
</feature>
<feature type="transmembrane region" description="Helical" evidence="6">
    <location>
        <begin position="267"/>
        <end position="286"/>
    </location>
</feature>
<sequence>MNTDLVKRLLNYDAGQVVRLIITFATRVIAALGSSVLTFLIAHTSSPSVLGQFALFISLLGAFSIVSRRGLDFVLIRVIAQNITSGSHICTLSYLQFALRKCLWPTLILSIIGSLLLTTTLFGEALPGSGVAFAVALPMFTWLALVSGYFKGLGLPWVSPFFEIGGVSAAAGIIIASLLILDWMNSSVNILVCFIAALGFVSIVAKLLLTNRTVPEANKRVANKASWSGDLDLMLVALSTFLLQSGAFVIAAPFIDNTQLGLLRAAERLAVIVSFPGVVINSFIGAQIVHQITKADFLALRKTMRLSMLLGGLIAFPPLMVFTFFPEISLTFLGDGYIESAPYLRLMAIANFVVVIFFPYCMLISLGGLERSAMKINLAFLGLGLILFPLFAMLFGAIGFTIVYAIISVTRIFTIFARASHLGE</sequence>
<keyword evidence="8" id="KW-1185">Reference proteome</keyword>
<feature type="transmembrane region" description="Helical" evidence="6">
    <location>
        <begin position="306"/>
        <end position="326"/>
    </location>
</feature>
<reference evidence="8" key="1">
    <citation type="journal article" date="2019" name="Int. J. Syst. Evol. Microbiol.">
        <title>The Global Catalogue of Microorganisms (GCM) 10K type strain sequencing project: providing services to taxonomists for standard genome sequencing and annotation.</title>
        <authorList>
            <consortium name="The Broad Institute Genomics Platform"/>
            <consortium name="The Broad Institute Genome Sequencing Center for Infectious Disease"/>
            <person name="Wu L."/>
            <person name="Ma J."/>
        </authorList>
    </citation>
    <scope>NUCLEOTIDE SEQUENCE [LARGE SCALE GENOMIC DNA]</scope>
    <source>
        <strain evidence="8">KCTC 62164</strain>
    </source>
</reference>
<feature type="transmembrane region" description="Helical" evidence="6">
    <location>
        <begin position="102"/>
        <end position="123"/>
    </location>
</feature>
<feature type="transmembrane region" description="Helical" evidence="6">
    <location>
        <begin position="49"/>
        <end position="67"/>
    </location>
</feature>
<organism evidence="7 8">
    <name type="scientific">Kordiimonas pumila</name>
    <dbReference type="NCBI Taxonomy" id="2161677"/>
    <lineage>
        <taxon>Bacteria</taxon>
        <taxon>Pseudomonadati</taxon>
        <taxon>Pseudomonadota</taxon>
        <taxon>Alphaproteobacteria</taxon>
        <taxon>Kordiimonadales</taxon>
        <taxon>Kordiimonadaceae</taxon>
        <taxon>Kordiimonas</taxon>
    </lineage>
</organism>
<evidence type="ECO:0000256" key="5">
    <source>
        <dbReference type="ARBA" id="ARBA00023136"/>
    </source>
</evidence>
<evidence type="ECO:0000313" key="8">
    <source>
        <dbReference type="Proteomes" id="UP001595444"/>
    </source>
</evidence>
<evidence type="ECO:0000256" key="1">
    <source>
        <dbReference type="ARBA" id="ARBA00004651"/>
    </source>
</evidence>
<comment type="subcellular location">
    <subcellularLocation>
        <location evidence="1">Cell membrane</location>
        <topology evidence="1">Multi-pass membrane protein</topology>
    </subcellularLocation>
</comment>
<dbReference type="Proteomes" id="UP001595444">
    <property type="component" value="Unassembled WGS sequence"/>
</dbReference>
<dbReference type="RefSeq" id="WP_194214021.1">
    <property type="nucleotide sequence ID" value="NZ_CP061205.1"/>
</dbReference>
<evidence type="ECO:0000256" key="4">
    <source>
        <dbReference type="ARBA" id="ARBA00022989"/>
    </source>
</evidence>
<feature type="transmembrane region" description="Helical" evidence="6">
    <location>
        <begin position="20"/>
        <end position="42"/>
    </location>
</feature>
<evidence type="ECO:0000256" key="3">
    <source>
        <dbReference type="ARBA" id="ARBA00022692"/>
    </source>
</evidence>
<keyword evidence="4 6" id="KW-1133">Transmembrane helix</keyword>
<feature type="transmembrane region" description="Helical" evidence="6">
    <location>
        <begin position="231"/>
        <end position="255"/>
    </location>
</feature>
<evidence type="ECO:0000256" key="6">
    <source>
        <dbReference type="SAM" id="Phobius"/>
    </source>
</evidence>
<feature type="transmembrane region" description="Helical" evidence="6">
    <location>
        <begin position="129"/>
        <end position="149"/>
    </location>
</feature>
<evidence type="ECO:0000313" key="7">
    <source>
        <dbReference type="EMBL" id="MFC3052310.1"/>
    </source>
</evidence>
<dbReference type="EMBL" id="JBHRSL010000010">
    <property type="protein sequence ID" value="MFC3052310.1"/>
    <property type="molecule type" value="Genomic_DNA"/>
</dbReference>
<accession>A0ABV7D5X5</accession>
<dbReference type="InterPro" id="IPR050833">
    <property type="entry name" value="Poly_Biosynth_Transport"/>
</dbReference>
<feature type="transmembrane region" description="Helical" evidence="6">
    <location>
        <begin position="161"/>
        <end position="181"/>
    </location>
</feature>
<dbReference type="PANTHER" id="PTHR30250:SF11">
    <property type="entry name" value="O-ANTIGEN TRANSPORTER-RELATED"/>
    <property type="match status" value="1"/>
</dbReference>
<feature type="transmembrane region" description="Helical" evidence="6">
    <location>
        <begin position="378"/>
        <end position="407"/>
    </location>
</feature>
<keyword evidence="5 6" id="KW-0472">Membrane</keyword>
<comment type="caution">
    <text evidence="7">The sequence shown here is derived from an EMBL/GenBank/DDBJ whole genome shotgun (WGS) entry which is preliminary data.</text>
</comment>
<protein>
    <submittedName>
        <fullName evidence="7">Lipopolysaccharide biosynthesis protein</fullName>
    </submittedName>
</protein>
<keyword evidence="3 6" id="KW-0812">Transmembrane</keyword>
<feature type="transmembrane region" description="Helical" evidence="6">
    <location>
        <begin position="346"/>
        <end position="366"/>
    </location>
</feature>
<evidence type="ECO:0000256" key="2">
    <source>
        <dbReference type="ARBA" id="ARBA00022475"/>
    </source>
</evidence>
<dbReference type="PANTHER" id="PTHR30250">
    <property type="entry name" value="PST FAMILY PREDICTED COLANIC ACID TRANSPORTER"/>
    <property type="match status" value="1"/>
</dbReference>
<name>A0ABV7D5X5_9PROT</name>
<keyword evidence="2" id="KW-1003">Cell membrane</keyword>
<gene>
    <name evidence="7" type="ORF">ACFOKA_10380</name>
</gene>
<proteinExistence type="predicted"/>